<dbReference type="PANTHER" id="PTHR43649">
    <property type="entry name" value="ARABINOSE-BINDING PROTEIN-RELATED"/>
    <property type="match status" value="1"/>
</dbReference>
<dbReference type="EMBL" id="JAAOIV010000002">
    <property type="protein sequence ID" value="NHN54672.1"/>
    <property type="molecule type" value="Genomic_DNA"/>
</dbReference>
<evidence type="ECO:0000313" key="4">
    <source>
        <dbReference type="EMBL" id="NHN54672.1"/>
    </source>
</evidence>
<dbReference type="AlphaFoldDB" id="A0A967B2X9"/>
<evidence type="ECO:0000313" key="5">
    <source>
        <dbReference type="Proteomes" id="UP000744769"/>
    </source>
</evidence>
<proteinExistence type="inferred from homology"/>
<dbReference type="PROSITE" id="PS51257">
    <property type="entry name" value="PROKAR_LIPOPROTEIN"/>
    <property type="match status" value="1"/>
</dbReference>
<dbReference type="InterPro" id="IPR006059">
    <property type="entry name" value="SBP"/>
</dbReference>
<name>A0A967B2X9_9MICO</name>
<evidence type="ECO:0000256" key="2">
    <source>
        <dbReference type="ARBA" id="ARBA00022448"/>
    </source>
</evidence>
<dbReference type="Proteomes" id="UP000744769">
    <property type="component" value="Unassembled WGS sequence"/>
</dbReference>
<comment type="similarity">
    <text evidence="1">Belongs to the bacterial solute-binding protein 1 family.</text>
</comment>
<keyword evidence="5" id="KW-1185">Reference proteome</keyword>
<keyword evidence="2" id="KW-0813">Transport</keyword>
<reference evidence="4" key="1">
    <citation type="submission" date="2020-03" db="EMBL/GenBank/DDBJ databases">
        <title>Draft sequencing of Calidifontibacter sp. DB0510.</title>
        <authorList>
            <person name="Kim D.-U."/>
        </authorList>
    </citation>
    <scope>NUCLEOTIDE SEQUENCE</scope>
    <source>
        <strain evidence="4">DB0510</strain>
    </source>
</reference>
<dbReference type="Pfam" id="PF01547">
    <property type="entry name" value="SBP_bac_1"/>
    <property type="match status" value="1"/>
</dbReference>
<sequence length="458" mass="48338">MSRNVFRTGTVIAAVSCLGLAACAPGSSGGSSASKSNASAPAQTDPAKLGKVTLTVWDQEVRGGQAKQITQLNAAFQKKYPNITIKRVPRSFDDLGKTIKLALSGDNPPDVAEVNNGRGDMGAFVKAGQLLDLGKYAKAYGWDERYPQSVRQYSSYSPDGKTFGTGNLYGLPQVGEVVDLYVNTEHLQQAGLAMPTTWEQLVAAMKTLKAKRPGEAPMVLGDLDKWPAIHVFGPTQAQFVAPDDIRKLAFGQKGANWKTPGNQQAAQTLVDWMKAGYLDAKTIGTGYDNANKAFSQGKGTFLMAGTWLAADPMPALGSKVRFILPPPSKAAGGKEVSTGGTGIPWAISSKTKHPDAAAAYINFITSPEAMKVLASTGNVPVANTSEQTAATPLDKDVLTAFGKVVEANGLVPYLDYATPTMADTLGAALQDLLAGRKTPAQFLDTLQQDYSGFVAKNG</sequence>
<evidence type="ECO:0000256" key="1">
    <source>
        <dbReference type="ARBA" id="ARBA00008520"/>
    </source>
</evidence>
<feature type="chain" id="PRO_5038890222" evidence="3">
    <location>
        <begin position="25"/>
        <end position="458"/>
    </location>
</feature>
<keyword evidence="3" id="KW-0732">Signal</keyword>
<dbReference type="InterPro" id="IPR050490">
    <property type="entry name" value="Bact_solute-bd_prot1"/>
</dbReference>
<organism evidence="4 5">
    <name type="scientific">Metallococcus carri</name>
    <dbReference type="NCBI Taxonomy" id="1656884"/>
    <lineage>
        <taxon>Bacteria</taxon>
        <taxon>Bacillati</taxon>
        <taxon>Actinomycetota</taxon>
        <taxon>Actinomycetes</taxon>
        <taxon>Micrococcales</taxon>
        <taxon>Dermacoccaceae</taxon>
        <taxon>Metallococcus</taxon>
    </lineage>
</organism>
<dbReference type="Gene3D" id="3.40.190.10">
    <property type="entry name" value="Periplasmic binding protein-like II"/>
    <property type="match status" value="1"/>
</dbReference>
<dbReference type="SUPFAM" id="SSF53850">
    <property type="entry name" value="Periplasmic binding protein-like II"/>
    <property type="match status" value="1"/>
</dbReference>
<dbReference type="RefSeq" id="WP_166192756.1">
    <property type="nucleotide sequence ID" value="NZ_JAAOIV010000002.1"/>
</dbReference>
<protein>
    <submittedName>
        <fullName evidence="4">Extracellular solute-binding protein</fullName>
    </submittedName>
</protein>
<comment type="caution">
    <text evidence="4">The sequence shown here is derived from an EMBL/GenBank/DDBJ whole genome shotgun (WGS) entry which is preliminary data.</text>
</comment>
<feature type="signal peptide" evidence="3">
    <location>
        <begin position="1"/>
        <end position="24"/>
    </location>
</feature>
<accession>A0A967B2X9</accession>
<dbReference type="PANTHER" id="PTHR43649:SF29">
    <property type="entry name" value="OSMOPROTECTIVE COMPOUNDS-BINDING PROTEIN GGTB"/>
    <property type="match status" value="1"/>
</dbReference>
<gene>
    <name evidence="4" type="ORF">G9U51_02605</name>
</gene>
<evidence type="ECO:0000256" key="3">
    <source>
        <dbReference type="SAM" id="SignalP"/>
    </source>
</evidence>